<feature type="compositionally biased region" description="Low complexity" evidence="1">
    <location>
        <begin position="515"/>
        <end position="532"/>
    </location>
</feature>
<keyword evidence="3" id="KW-1185">Reference proteome</keyword>
<feature type="compositionally biased region" description="Pro residues" evidence="1">
    <location>
        <begin position="159"/>
        <end position="178"/>
    </location>
</feature>
<name>A0AA38W029_9PEZI</name>
<feature type="region of interest" description="Disordered" evidence="1">
    <location>
        <begin position="562"/>
        <end position="596"/>
    </location>
</feature>
<feature type="compositionally biased region" description="Low complexity" evidence="1">
    <location>
        <begin position="663"/>
        <end position="677"/>
    </location>
</feature>
<dbReference type="AlphaFoldDB" id="A0AA38W029"/>
<feature type="compositionally biased region" description="Low complexity" evidence="1">
    <location>
        <begin position="763"/>
        <end position="774"/>
    </location>
</feature>
<feature type="compositionally biased region" description="Acidic residues" evidence="1">
    <location>
        <begin position="109"/>
        <end position="118"/>
    </location>
</feature>
<feature type="compositionally biased region" description="Basic and acidic residues" evidence="1">
    <location>
        <begin position="134"/>
        <end position="148"/>
    </location>
</feature>
<accession>A0AA38W029</accession>
<comment type="caution">
    <text evidence="2">The sequence shown here is derived from an EMBL/GenBank/DDBJ whole genome shotgun (WGS) entry which is preliminary data.</text>
</comment>
<feature type="compositionally biased region" description="Basic and acidic residues" evidence="1">
    <location>
        <begin position="285"/>
        <end position="299"/>
    </location>
</feature>
<reference evidence="2" key="1">
    <citation type="submission" date="2022-07" db="EMBL/GenBank/DDBJ databases">
        <title>Fungi with potential for degradation of polypropylene.</title>
        <authorList>
            <person name="Gostincar C."/>
        </authorList>
    </citation>
    <scope>NUCLEOTIDE SEQUENCE</scope>
    <source>
        <strain evidence="2">EXF-13287</strain>
    </source>
</reference>
<dbReference type="EMBL" id="JANBVN010000022">
    <property type="protein sequence ID" value="KAJ9161509.1"/>
    <property type="molecule type" value="Genomic_DNA"/>
</dbReference>
<sequence length="805" mass="87093">MAPLGDDEGSFIVKERLIPRKYADIPKDQHKLLSRPDAWNTKGIPNLPSKVLENVQKAYVRRLRLSASSEPATPKEKDPTTVKGPPRHRNGHSKHGTDKNGKHGRGSDGTDDDDDEEPIPWTPSPTYHKQAPVRQDDLPTLRPDDRHPPSSSPVRPSRRPPPPSSPARPSSPPAPSSAPLPARQVSPTVVEQTPARKAGGGELVVCLKSKAAQQAPPSSLASEPDLEYQPPRAITDVVAPVDRTRRSTRPPPPARRVLRSMQRPAPTPPSAQEPVTVPCTWKEPSSSEKRQQTADEPANKRRRLHKPPPFESSQPVVAVDSAAPPSGSRADPVDLKDSQTSNSSRGSGSKAYRGGQSLAAVIQLDEEGSDGSHAPVKPGQGGLFSSSGRLPPNGPASQAPFVAFKMAYPTYNGTVGDFVRAALNIVQLQESHSLAEFLYDDFIRVWADYYVDYVEDCLKDNRKPLKAIQWYNEYVPRPVFTKRIFTKGNITDIMEHHRPEAESYRREIAHPSNISSSLPAATSPASPVTSRSAHQDLALARQPSNYDGVLPPAGTPPLVAAMTGGQLPGSPTLLPKGPGSAQPIQPVPHPSVEMHDIPRPDQIERIEPLRSVPGYVVTMSQHGPSRSERANDQPDPPAVNPPQVKHEEPEEPSLLLTKSPLRSSNDAPSQSPAAPASTNQHRPSAPKQPEAPTKHPSPARSKSPLPSFGEILTQPPATALSFISDFTKSVIPETAIKPKDGPLRRLPSPTTRVPLAVDSENQPPASSAAPTSSAARRRKLSKAERFVLFLQKRQAQSSASKSTVE</sequence>
<evidence type="ECO:0000313" key="2">
    <source>
        <dbReference type="EMBL" id="KAJ9161509.1"/>
    </source>
</evidence>
<feature type="compositionally biased region" description="Low complexity" evidence="1">
    <location>
        <begin position="338"/>
        <end position="349"/>
    </location>
</feature>
<organism evidence="2 3">
    <name type="scientific">Coniochaeta hoffmannii</name>
    <dbReference type="NCBI Taxonomy" id="91930"/>
    <lineage>
        <taxon>Eukaryota</taxon>
        <taxon>Fungi</taxon>
        <taxon>Dikarya</taxon>
        <taxon>Ascomycota</taxon>
        <taxon>Pezizomycotina</taxon>
        <taxon>Sordariomycetes</taxon>
        <taxon>Sordariomycetidae</taxon>
        <taxon>Coniochaetales</taxon>
        <taxon>Coniochaetaceae</taxon>
        <taxon>Coniochaeta</taxon>
    </lineage>
</organism>
<evidence type="ECO:0000313" key="3">
    <source>
        <dbReference type="Proteomes" id="UP001174691"/>
    </source>
</evidence>
<gene>
    <name evidence="2" type="ORF">NKR19_g2270</name>
</gene>
<feature type="compositionally biased region" description="Basic and acidic residues" evidence="1">
    <location>
        <begin position="21"/>
        <end position="31"/>
    </location>
</feature>
<dbReference type="Proteomes" id="UP001174691">
    <property type="component" value="Unassembled WGS sequence"/>
</dbReference>
<feature type="region of interest" description="Disordered" evidence="1">
    <location>
        <begin position="617"/>
        <end position="712"/>
    </location>
</feature>
<feature type="region of interest" description="Disordered" evidence="1">
    <location>
        <begin position="513"/>
        <end position="534"/>
    </location>
</feature>
<protein>
    <submittedName>
        <fullName evidence="2">Uncharacterized protein</fullName>
    </submittedName>
</protein>
<feature type="compositionally biased region" description="Basic residues" evidence="1">
    <location>
        <begin position="85"/>
        <end position="94"/>
    </location>
</feature>
<feature type="region of interest" description="Disordered" evidence="1">
    <location>
        <begin position="63"/>
        <end position="196"/>
    </location>
</feature>
<feature type="region of interest" description="Disordered" evidence="1">
    <location>
        <begin position="21"/>
        <end position="49"/>
    </location>
</feature>
<feature type="region of interest" description="Disordered" evidence="1">
    <location>
        <begin position="733"/>
        <end position="779"/>
    </location>
</feature>
<feature type="region of interest" description="Disordered" evidence="1">
    <location>
        <begin position="210"/>
        <end position="354"/>
    </location>
</feature>
<feature type="compositionally biased region" description="Basic and acidic residues" evidence="1">
    <location>
        <begin position="95"/>
        <end position="108"/>
    </location>
</feature>
<proteinExistence type="predicted"/>
<feature type="compositionally biased region" description="Low complexity" evidence="1">
    <location>
        <begin position="210"/>
        <end position="222"/>
    </location>
</feature>
<feature type="region of interest" description="Disordered" evidence="1">
    <location>
        <begin position="367"/>
        <end position="391"/>
    </location>
</feature>
<evidence type="ECO:0000256" key="1">
    <source>
        <dbReference type="SAM" id="MobiDB-lite"/>
    </source>
</evidence>